<gene>
    <name evidence="1" type="ORF">EZS28_054423</name>
</gene>
<name>A0A5J4QKY5_9EUKA</name>
<dbReference type="EMBL" id="SNRW01044898">
    <property type="protein sequence ID" value="KAA6322536.1"/>
    <property type="molecule type" value="Genomic_DNA"/>
</dbReference>
<evidence type="ECO:0000313" key="2">
    <source>
        <dbReference type="Proteomes" id="UP000324800"/>
    </source>
</evidence>
<dbReference type="AlphaFoldDB" id="A0A5J4QKY5"/>
<sequence length="164" mass="18200">RVGLHQKVLLLHNYRLSIVILITIKTTELAYVNVIGINQITTTSGDHDDPLRTVEFALFHTVSSQNRASQIFIFPGNYSEYCLIIGGQSLLMVGTRIGSIEPDSQQIQDQLPGPSEIQNTQETDQDLIQVFNGVLTLHLLVIRIDNSYTITTPFSAIAIHGQQA</sequence>
<comment type="caution">
    <text evidence="1">The sequence shown here is derived from an EMBL/GenBank/DDBJ whole genome shotgun (WGS) entry which is preliminary data.</text>
</comment>
<protein>
    <recommendedName>
        <fullName evidence="3">Pectinesterase</fullName>
    </recommendedName>
</protein>
<feature type="non-terminal residue" evidence="1">
    <location>
        <position position="1"/>
    </location>
</feature>
<evidence type="ECO:0008006" key="3">
    <source>
        <dbReference type="Google" id="ProtNLM"/>
    </source>
</evidence>
<reference evidence="1 2" key="1">
    <citation type="submission" date="2019-03" db="EMBL/GenBank/DDBJ databases">
        <title>Single cell metagenomics reveals metabolic interactions within the superorganism composed of flagellate Streblomastix strix and complex community of Bacteroidetes bacteria on its surface.</title>
        <authorList>
            <person name="Treitli S.C."/>
            <person name="Kolisko M."/>
            <person name="Husnik F."/>
            <person name="Keeling P."/>
            <person name="Hampl V."/>
        </authorList>
    </citation>
    <scope>NUCLEOTIDE SEQUENCE [LARGE SCALE GENOMIC DNA]</scope>
    <source>
        <strain evidence="1">ST1C</strain>
    </source>
</reference>
<dbReference type="Proteomes" id="UP000324800">
    <property type="component" value="Unassembled WGS sequence"/>
</dbReference>
<accession>A0A5J4QKY5</accession>
<evidence type="ECO:0000313" key="1">
    <source>
        <dbReference type="EMBL" id="KAA6322536.1"/>
    </source>
</evidence>
<proteinExistence type="predicted"/>
<feature type="non-terminal residue" evidence="1">
    <location>
        <position position="164"/>
    </location>
</feature>
<organism evidence="1 2">
    <name type="scientific">Streblomastix strix</name>
    <dbReference type="NCBI Taxonomy" id="222440"/>
    <lineage>
        <taxon>Eukaryota</taxon>
        <taxon>Metamonada</taxon>
        <taxon>Preaxostyla</taxon>
        <taxon>Oxymonadida</taxon>
        <taxon>Streblomastigidae</taxon>
        <taxon>Streblomastix</taxon>
    </lineage>
</organism>